<sequence>MVVLSWLTTPHETFKQYVSNRVHQVQTALPDGQWRYVSSSDNPADCASRGLMLSELARHELYWCGPHFIYDAPENWGNDVVRISHSKFPEVRPVSLAVQRNDPPVEWFSRFSSYDRMLRVIVQMRHFTLKCRLRPVEPTRLITLDEIDDALRIVVLSSQKLLFSELRIELERNLRVSSKPLARLCPFVDDKNVIRVGGRLKHSALPFTVEHPILVAKSSHLSVLVCRRWHRISCHSGPRVMSSLIGRQFWLMSLRSVIHSVISQCTICMRFDGRNPQPLMADLPSARVSQCRPFTRVGIDYAGPLEMRELRLRRSREFKVYVAVFICMAVKAVHLELVSELFTAAFMAAFDRFIARRGHPNDVFSDCGTNFVGAARELRQLINSPSLQQTITASSTGCAWHFNPPVAPHFGGLWEAAVRSAKRLLSRIIGPHTFLYEEFSTVCIGLRWS</sequence>
<dbReference type="PANTHER" id="PTHR47331">
    <property type="entry name" value="PHD-TYPE DOMAIN-CONTAINING PROTEIN"/>
    <property type="match status" value="1"/>
</dbReference>
<dbReference type="InterPro" id="IPR036397">
    <property type="entry name" value="RNaseH_sf"/>
</dbReference>
<dbReference type="Proteomes" id="UP000694846">
    <property type="component" value="Unplaced"/>
</dbReference>
<dbReference type="InterPro" id="IPR012337">
    <property type="entry name" value="RNaseH-like_sf"/>
</dbReference>
<evidence type="ECO:0000313" key="2">
    <source>
        <dbReference type="RefSeq" id="XP_025414884.1"/>
    </source>
</evidence>
<keyword evidence="1" id="KW-1185">Reference proteome</keyword>
<dbReference type="RefSeq" id="XP_025414884.1">
    <property type="nucleotide sequence ID" value="XM_025559099.1"/>
</dbReference>
<reference evidence="2" key="1">
    <citation type="submission" date="2025-08" db="UniProtKB">
        <authorList>
            <consortium name="RefSeq"/>
        </authorList>
    </citation>
    <scope>IDENTIFICATION</scope>
    <source>
        <tissue evidence="2">Whole body</tissue>
    </source>
</reference>
<dbReference type="PANTHER" id="PTHR47331:SF1">
    <property type="entry name" value="GAG-LIKE PROTEIN"/>
    <property type="match status" value="1"/>
</dbReference>
<gene>
    <name evidence="2" type="primary">LOC112686691</name>
</gene>
<dbReference type="Gene3D" id="3.30.420.10">
    <property type="entry name" value="Ribonuclease H-like superfamily/Ribonuclease H"/>
    <property type="match status" value="1"/>
</dbReference>
<protein>
    <submittedName>
        <fullName evidence="2">Uncharacterized protein LOC112686691</fullName>
    </submittedName>
</protein>
<dbReference type="AlphaFoldDB" id="A0A8B8FV77"/>
<name>A0A8B8FV77_9HEMI</name>
<dbReference type="OrthoDB" id="6628241at2759"/>
<evidence type="ECO:0000313" key="1">
    <source>
        <dbReference type="Proteomes" id="UP000694846"/>
    </source>
</evidence>
<accession>A0A8B8FV77</accession>
<dbReference type="GeneID" id="112686691"/>
<dbReference type="SUPFAM" id="SSF53098">
    <property type="entry name" value="Ribonuclease H-like"/>
    <property type="match status" value="1"/>
</dbReference>
<proteinExistence type="predicted"/>
<organism evidence="1 2">
    <name type="scientific">Sipha flava</name>
    <name type="common">yellow sugarcane aphid</name>
    <dbReference type="NCBI Taxonomy" id="143950"/>
    <lineage>
        <taxon>Eukaryota</taxon>
        <taxon>Metazoa</taxon>
        <taxon>Ecdysozoa</taxon>
        <taxon>Arthropoda</taxon>
        <taxon>Hexapoda</taxon>
        <taxon>Insecta</taxon>
        <taxon>Pterygota</taxon>
        <taxon>Neoptera</taxon>
        <taxon>Paraneoptera</taxon>
        <taxon>Hemiptera</taxon>
        <taxon>Sternorrhyncha</taxon>
        <taxon>Aphidomorpha</taxon>
        <taxon>Aphidoidea</taxon>
        <taxon>Aphididae</taxon>
        <taxon>Sipha</taxon>
    </lineage>
</organism>
<dbReference type="GO" id="GO:0003676">
    <property type="term" value="F:nucleic acid binding"/>
    <property type="evidence" value="ECO:0007669"/>
    <property type="project" value="InterPro"/>
</dbReference>